<sequence length="122" mass="13446">MCLKKYSQHNTDQNNRNLLELTCFIRINSDGLSFPSLSPEYLPPTCPPPHLHLIPSSSSQLFYSLLQQQLSTVRDRAKLLEIGESALAPAGVSKAGFYTTRDSADHGAFHDPSVAKETEEAS</sequence>
<comment type="caution">
    <text evidence="1">The sequence shown here is derived from an EMBL/GenBank/DDBJ whole genome shotgun (WGS) entry which is preliminary data.</text>
</comment>
<name>A0ACB8X003_9TELE</name>
<accession>A0ACB8X003</accession>
<gene>
    <name evidence="1" type="ORF">L3Q82_006610</name>
</gene>
<dbReference type="EMBL" id="CM041534">
    <property type="protein sequence ID" value="KAI3373311.1"/>
    <property type="molecule type" value="Genomic_DNA"/>
</dbReference>
<keyword evidence="2" id="KW-1185">Reference proteome</keyword>
<protein>
    <submittedName>
        <fullName evidence="1">Uncharacterized protein</fullName>
    </submittedName>
</protein>
<organism evidence="1 2">
    <name type="scientific">Scortum barcoo</name>
    <name type="common">barcoo grunter</name>
    <dbReference type="NCBI Taxonomy" id="214431"/>
    <lineage>
        <taxon>Eukaryota</taxon>
        <taxon>Metazoa</taxon>
        <taxon>Chordata</taxon>
        <taxon>Craniata</taxon>
        <taxon>Vertebrata</taxon>
        <taxon>Euteleostomi</taxon>
        <taxon>Actinopterygii</taxon>
        <taxon>Neopterygii</taxon>
        <taxon>Teleostei</taxon>
        <taxon>Neoteleostei</taxon>
        <taxon>Acanthomorphata</taxon>
        <taxon>Eupercaria</taxon>
        <taxon>Centrarchiformes</taxon>
        <taxon>Terapontoidei</taxon>
        <taxon>Terapontidae</taxon>
        <taxon>Scortum</taxon>
    </lineage>
</organism>
<evidence type="ECO:0000313" key="2">
    <source>
        <dbReference type="Proteomes" id="UP000831701"/>
    </source>
</evidence>
<dbReference type="Proteomes" id="UP000831701">
    <property type="component" value="Chromosome 4"/>
</dbReference>
<evidence type="ECO:0000313" key="1">
    <source>
        <dbReference type="EMBL" id="KAI3373311.1"/>
    </source>
</evidence>
<proteinExistence type="predicted"/>
<reference evidence="1" key="1">
    <citation type="submission" date="2022-04" db="EMBL/GenBank/DDBJ databases">
        <title>Jade perch genome.</title>
        <authorList>
            <person name="Chao B."/>
        </authorList>
    </citation>
    <scope>NUCLEOTIDE SEQUENCE</scope>
    <source>
        <strain evidence="1">CB-2022</strain>
    </source>
</reference>